<comment type="caution">
    <text evidence="2">The sequence shown here is derived from an EMBL/GenBank/DDBJ whole genome shotgun (WGS) entry which is preliminary data.</text>
</comment>
<dbReference type="SUPFAM" id="SSF48452">
    <property type="entry name" value="TPR-like"/>
    <property type="match status" value="1"/>
</dbReference>
<dbReference type="RefSeq" id="WP_304185589.1">
    <property type="nucleotide sequence ID" value="NZ_DRGM01000210.1"/>
</dbReference>
<evidence type="ECO:0000313" key="2">
    <source>
        <dbReference type="EMBL" id="HEA19054.1"/>
    </source>
</evidence>
<dbReference type="EMBL" id="DRGM01000210">
    <property type="protein sequence ID" value="HEA19054.1"/>
    <property type="molecule type" value="Genomic_DNA"/>
</dbReference>
<evidence type="ECO:0000256" key="1">
    <source>
        <dbReference type="SAM" id="SignalP"/>
    </source>
</evidence>
<keyword evidence="1" id="KW-0732">Signal</keyword>
<dbReference type="InterPro" id="IPR011990">
    <property type="entry name" value="TPR-like_helical_dom_sf"/>
</dbReference>
<feature type="chain" id="PRO_5031396082" evidence="1">
    <location>
        <begin position="24"/>
        <end position="135"/>
    </location>
</feature>
<protein>
    <submittedName>
        <fullName evidence="2">Uncharacterized protein</fullName>
    </submittedName>
</protein>
<gene>
    <name evidence="2" type="ORF">ENH88_21905</name>
</gene>
<dbReference type="Proteomes" id="UP000886188">
    <property type="component" value="Unassembled WGS sequence"/>
</dbReference>
<accession>A0A7V1D355</accession>
<feature type="signal peptide" evidence="1">
    <location>
        <begin position="1"/>
        <end position="23"/>
    </location>
</feature>
<dbReference type="Gene3D" id="1.25.40.10">
    <property type="entry name" value="Tetratricopeptide repeat domain"/>
    <property type="match status" value="1"/>
</dbReference>
<reference evidence="2" key="1">
    <citation type="journal article" date="2020" name="mSystems">
        <title>Genome- and Community-Level Interaction Insights into Carbon Utilization and Element Cycling Functions of Hydrothermarchaeota in Hydrothermal Sediment.</title>
        <authorList>
            <person name="Zhou Z."/>
            <person name="Liu Y."/>
            <person name="Xu W."/>
            <person name="Pan J."/>
            <person name="Luo Z.H."/>
            <person name="Li M."/>
        </authorList>
    </citation>
    <scope>NUCLEOTIDE SEQUENCE [LARGE SCALE GENOMIC DNA]</scope>
    <source>
        <strain evidence="2">HyVt-346</strain>
    </source>
</reference>
<sequence length="135" mass="14411">MKLSLIKTIALGSLLTCSAAAMAGGSDYKLMVIETANAAQPVELSFNSCALNVKSKNYEQAEAICTKAIALLKQSNAPKFKVRELTAYALSNRGVSRMMANNDTAGLSDLYEAAQIADSAMVSHNLTRAKEYLSL</sequence>
<organism evidence="2">
    <name type="scientific">Pseudoalteromonas prydzensis</name>
    <dbReference type="NCBI Taxonomy" id="182141"/>
    <lineage>
        <taxon>Bacteria</taxon>
        <taxon>Pseudomonadati</taxon>
        <taxon>Pseudomonadota</taxon>
        <taxon>Gammaproteobacteria</taxon>
        <taxon>Alteromonadales</taxon>
        <taxon>Pseudoalteromonadaceae</taxon>
        <taxon>Pseudoalteromonas</taxon>
    </lineage>
</organism>
<proteinExistence type="predicted"/>
<dbReference type="AlphaFoldDB" id="A0A7V1D355"/>
<name>A0A7V1D355_9GAMM</name>